<protein>
    <submittedName>
        <fullName evidence="1">Nucleotide-binding universal stress UspA family protein</fullName>
    </submittedName>
</protein>
<accession>A0A366DQZ5</accession>
<evidence type="ECO:0000313" key="2">
    <source>
        <dbReference type="Proteomes" id="UP000252893"/>
    </source>
</evidence>
<dbReference type="Proteomes" id="UP000252893">
    <property type="component" value="Unassembled WGS sequence"/>
</dbReference>
<proteinExistence type="predicted"/>
<dbReference type="AlphaFoldDB" id="A0A366DQZ5"/>
<organism evidence="1 2">
    <name type="scientific">Pseudochrobactrum asaccharolyticum</name>
    <dbReference type="NCBI Taxonomy" id="354351"/>
    <lineage>
        <taxon>Bacteria</taxon>
        <taxon>Pseudomonadati</taxon>
        <taxon>Pseudomonadota</taxon>
        <taxon>Alphaproteobacteria</taxon>
        <taxon>Hyphomicrobiales</taxon>
        <taxon>Brucellaceae</taxon>
        <taxon>Pseudochrobactrum</taxon>
    </lineage>
</organism>
<dbReference type="Gene3D" id="3.40.50.12370">
    <property type="match status" value="1"/>
</dbReference>
<evidence type="ECO:0000313" key="1">
    <source>
        <dbReference type="EMBL" id="RBO91899.1"/>
    </source>
</evidence>
<dbReference type="CDD" id="cd00293">
    <property type="entry name" value="USP-like"/>
    <property type="match status" value="1"/>
</dbReference>
<dbReference type="OrthoDB" id="9804721at2"/>
<sequence>MSYRTVIAYIRSTQELQRMFKALALLAKDGEPMHVTGLYVIPTPVIYSDASGFIDASFYEGHLKHHQKNAEDVALLFQQQISNYSTTSEFLIVRSENDNASQTVNEFGMAADLILAGQADPDDPETQITPLDQLVYNTKTPALIVPYNFHPPRNIRQLAIAFNGKYEASSAAFDALPLARNCATVRIVWINAPKQESEEAATTVIPDPLRDPSAPRGAPDIALRLQQAYQRHDIAASIDLVPSDGQTVQDRLRDYVETNNIDVLIMGAYSQSRLKELIFGGVTRSFLANMPCLTLFSR</sequence>
<comment type="caution">
    <text evidence="1">The sequence shown here is derived from an EMBL/GenBank/DDBJ whole genome shotgun (WGS) entry which is preliminary data.</text>
</comment>
<gene>
    <name evidence="1" type="ORF">DFR47_10843</name>
</gene>
<reference evidence="1 2" key="1">
    <citation type="submission" date="2018-06" db="EMBL/GenBank/DDBJ databases">
        <title>Genomic Encyclopedia of Type Strains, Phase IV (KMG-IV): sequencing the most valuable type-strain genomes for metagenomic binning, comparative biology and taxonomic classification.</title>
        <authorList>
            <person name="Goeker M."/>
        </authorList>
    </citation>
    <scope>NUCLEOTIDE SEQUENCE [LARGE SCALE GENOMIC DNA]</scope>
    <source>
        <strain evidence="1 2">DSM 25619</strain>
    </source>
</reference>
<dbReference type="EMBL" id="QNRH01000008">
    <property type="protein sequence ID" value="RBO91899.1"/>
    <property type="molecule type" value="Genomic_DNA"/>
</dbReference>
<dbReference type="RefSeq" id="WP_113945617.1">
    <property type="nucleotide sequence ID" value="NZ_JBHEEG010000001.1"/>
</dbReference>
<dbReference type="SUPFAM" id="SSF52402">
    <property type="entry name" value="Adenine nucleotide alpha hydrolases-like"/>
    <property type="match status" value="2"/>
</dbReference>
<name>A0A366DQZ5_9HYPH</name>
<keyword evidence="2" id="KW-1185">Reference proteome</keyword>